<dbReference type="InterPro" id="IPR007329">
    <property type="entry name" value="FMN-bd"/>
</dbReference>
<dbReference type="PROSITE" id="PS51257">
    <property type="entry name" value="PROKAR_LIPOPROTEIN"/>
    <property type="match status" value="1"/>
</dbReference>
<feature type="signal peptide" evidence="1">
    <location>
        <begin position="1"/>
        <end position="19"/>
    </location>
</feature>
<keyword evidence="1" id="KW-0732">Signal</keyword>
<proteinExistence type="predicted"/>
<sequence>MKKFLFLLTALTLSVFFSACTTKNTTQSEQSKQAKAQYKDGTYKAEGDKWQFGQEDATVEIKDDKITSITLRRLDTNGKEVDYDQWQGQKDETGKVHPNLKQFRLDMAKKMIDKQSTDVDTISGATVSTKNWKAATQRALDEAKK</sequence>
<name>A0ABS6F2U5_9CLOT</name>
<comment type="caution">
    <text evidence="3">The sequence shown here is derived from an EMBL/GenBank/DDBJ whole genome shotgun (WGS) entry which is preliminary data.</text>
</comment>
<organism evidence="3 4">
    <name type="scientific">Clostridium simiarum</name>
    <dbReference type="NCBI Taxonomy" id="2841506"/>
    <lineage>
        <taxon>Bacteria</taxon>
        <taxon>Bacillati</taxon>
        <taxon>Bacillota</taxon>
        <taxon>Clostridia</taxon>
        <taxon>Eubacteriales</taxon>
        <taxon>Clostridiaceae</taxon>
        <taxon>Clostridium</taxon>
    </lineage>
</organism>
<evidence type="ECO:0000256" key="1">
    <source>
        <dbReference type="SAM" id="SignalP"/>
    </source>
</evidence>
<feature type="chain" id="PRO_5046504037" evidence="1">
    <location>
        <begin position="20"/>
        <end position="145"/>
    </location>
</feature>
<protein>
    <submittedName>
        <fullName evidence="3">FMN-binding protein</fullName>
    </submittedName>
</protein>
<dbReference type="Proteomes" id="UP000736583">
    <property type="component" value="Unassembled WGS sequence"/>
</dbReference>
<dbReference type="Pfam" id="PF04205">
    <property type="entry name" value="FMN_bind"/>
    <property type="match status" value="1"/>
</dbReference>
<accession>A0ABS6F2U5</accession>
<evidence type="ECO:0000259" key="2">
    <source>
        <dbReference type="SMART" id="SM00900"/>
    </source>
</evidence>
<evidence type="ECO:0000313" key="3">
    <source>
        <dbReference type="EMBL" id="MBU5592220.1"/>
    </source>
</evidence>
<dbReference type="EMBL" id="JAHLQL010000003">
    <property type="protein sequence ID" value="MBU5592220.1"/>
    <property type="molecule type" value="Genomic_DNA"/>
</dbReference>
<dbReference type="RefSeq" id="WP_216457055.1">
    <property type="nucleotide sequence ID" value="NZ_JAHLQL010000003.1"/>
</dbReference>
<keyword evidence="4" id="KW-1185">Reference proteome</keyword>
<feature type="domain" description="FMN-binding" evidence="2">
    <location>
        <begin position="53"/>
        <end position="143"/>
    </location>
</feature>
<gene>
    <name evidence="3" type="ORF">KQI89_10645</name>
</gene>
<evidence type="ECO:0000313" key="4">
    <source>
        <dbReference type="Proteomes" id="UP000736583"/>
    </source>
</evidence>
<reference evidence="3 4" key="1">
    <citation type="submission" date="2021-06" db="EMBL/GenBank/DDBJ databases">
        <authorList>
            <person name="Sun Q."/>
            <person name="Li D."/>
        </authorList>
    </citation>
    <scope>NUCLEOTIDE SEQUENCE [LARGE SCALE GENOMIC DNA]</scope>
    <source>
        <strain evidence="3 4">MSJ-4</strain>
    </source>
</reference>
<dbReference type="SMART" id="SM00900">
    <property type="entry name" value="FMN_bind"/>
    <property type="match status" value="1"/>
</dbReference>